<sequence length="342" mass="38402">MARGDSSLLYIVGADRPEQLQITGNSFQLAGSTDLYKLLGQQPYHRLHMTPNYFRQARRPDIDGYDTFLNLITEPEHNSRVLDNLRKLLRGQHGKVVNRPEAVLRSTRDQVARRLAGIDRLVVPKVARLRGGSPQAAARTLDRSGMPYPLILRESGTHTGKIISLVENASALADTLPSRGEFIATEFVDFRSADGLYRKFRVFFIGGQMIFRHMLVSENWNVHASTRSGYMADRQHLVDEEEARFAQPDGGFPEAVLATLRAIRGRIELDYFGIDFALLANGEVLLFEANATMNFIYFPKTAQFDYLRACIMPATNAFRELLGLAPVPLELGLNALARPRPD</sequence>
<dbReference type="SUPFAM" id="SSF56059">
    <property type="entry name" value="Glutathione synthetase ATP-binding domain-like"/>
    <property type="match status" value="1"/>
</dbReference>
<dbReference type="EMBL" id="QXTF01000001">
    <property type="protein sequence ID" value="RIX32164.1"/>
    <property type="molecule type" value="Genomic_DNA"/>
</dbReference>
<protein>
    <recommendedName>
        <fullName evidence="2">ATP-grasp domain-containing protein</fullName>
    </recommendedName>
</protein>
<dbReference type="AlphaFoldDB" id="A0A418Q2V0"/>
<organism evidence="3 4">
    <name type="scientific">Sphingomonas edaphi</name>
    <dbReference type="NCBI Taxonomy" id="2315689"/>
    <lineage>
        <taxon>Bacteria</taxon>
        <taxon>Pseudomonadati</taxon>
        <taxon>Pseudomonadota</taxon>
        <taxon>Alphaproteobacteria</taxon>
        <taxon>Sphingomonadales</taxon>
        <taxon>Sphingomonadaceae</taxon>
        <taxon>Sphingomonas</taxon>
    </lineage>
</organism>
<accession>A0A418Q2V0</accession>
<proteinExistence type="predicted"/>
<keyword evidence="1" id="KW-0547">Nucleotide-binding</keyword>
<comment type="caution">
    <text evidence="3">The sequence shown here is derived from an EMBL/GenBank/DDBJ whole genome shotgun (WGS) entry which is preliminary data.</text>
</comment>
<dbReference type="InterPro" id="IPR011761">
    <property type="entry name" value="ATP-grasp"/>
</dbReference>
<dbReference type="RefSeq" id="WP_119531835.1">
    <property type="nucleotide sequence ID" value="NZ_QXTF01000001.1"/>
</dbReference>
<evidence type="ECO:0000256" key="1">
    <source>
        <dbReference type="PROSITE-ProRule" id="PRU00409"/>
    </source>
</evidence>
<feature type="domain" description="ATP-grasp" evidence="2">
    <location>
        <begin position="113"/>
        <end position="315"/>
    </location>
</feature>
<evidence type="ECO:0000259" key="2">
    <source>
        <dbReference type="PROSITE" id="PS50975"/>
    </source>
</evidence>
<dbReference type="GO" id="GO:0046872">
    <property type="term" value="F:metal ion binding"/>
    <property type="evidence" value="ECO:0007669"/>
    <property type="project" value="InterPro"/>
</dbReference>
<evidence type="ECO:0000313" key="4">
    <source>
        <dbReference type="Proteomes" id="UP000285023"/>
    </source>
</evidence>
<name>A0A418Q2V0_9SPHN</name>
<reference evidence="3 4" key="1">
    <citation type="submission" date="2018-09" db="EMBL/GenBank/DDBJ databases">
        <title>Sphingomonas sp. DAC4.</title>
        <authorList>
            <person name="Seo T."/>
        </authorList>
    </citation>
    <scope>NUCLEOTIDE SEQUENCE [LARGE SCALE GENOMIC DNA]</scope>
    <source>
        <strain evidence="3 4">DAC4</strain>
    </source>
</reference>
<dbReference type="OrthoDB" id="460582at2"/>
<keyword evidence="1" id="KW-0067">ATP-binding</keyword>
<evidence type="ECO:0000313" key="3">
    <source>
        <dbReference type="EMBL" id="RIX32164.1"/>
    </source>
</evidence>
<dbReference type="GO" id="GO:0005524">
    <property type="term" value="F:ATP binding"/>
    <property type="evidence" value="ECO:0007669"/>
    <property type="project" value="UniProtKB-UniRule"/>
</dbReference>
<keyword evidence="4" id="KW-1185">Reference proteome</keyword>
<gene>
    <name evidence="3" type="ORF">D3M59_04125</name>
</gene>
<dbReference type="Proteomes" id="UP000285023">
    <property type="component" value="Unassembled WGS sequence"/>
</dbReference>
<dbReference type="PROSITE" id="PS50975">
    <property type="entry name" value="ATP_GRASP"/>
    <property type="match status" value="1"/>
</dbReference>